<dbReference type="EMBL" id="CAAALY010271784">
    <property type="protein sequence ID" value="VEL41939.1"/>
    <property type="molecule type" value="Genomic_DNA"/>
</dbReference>
<evidence type="ECO:0000256" key="1">
    <source>
        <dbReference type="SAM" id="MobiDB-lite"/>
    </source>
</evidence>
<protein>
    <submittedName>
        <fullName evidence="2">Uncharacterized protein</fullName>
    </submittedName>
</protein>
<evidence type="ECO:0000313" key="2">
    <source>
        <dbReference type="EMBL" id="VEL41939.1"/>
    </source>
</evidence>
<sequence length="249" mass="27946">MYRSPFTLTPEELQRYQVPETRPCRLMVLELPVGEIASSSRSPSPAQTVWRAGLTGRVGVGAETSQELGLEASSRTTVNFTMPSSAINCRGPAASWAPRPSILSIFRYTSSPSWPAPATAALTHRQAVFADLYRTRRWAMNRLDKVELRVTRDVEELTIGSGVSQTPELMRRRRVWLTRPVWSATGVPASARTDALGTSLRKVASSNDGERRRLVWRGQMTPGQQFYERWARRPAKQPSLDKESLESSW</sequence>
<gene>
    <name evidence="2" type="ORF">PXEA_LOCUS35379</name>
</gene>
<comment type="caution">
    <text evidence="2">The sequence shown here is derived from an EMBL/GenBank/DDBJ whole genome shotgun (WGS) entry which is preliminary data.</text>
</comment>
<dbReference type="AlphaFoldDB" id="A0A3S5APE3"/>
<feature type="region of interest" description="Disordered" evidence="1">
    <location>
        <begin position="227"/>
        <end position="249"/>
    </location>
</feature>
<proteinExistence type="predicted"/>
<reference evidence="2" key="1">
    <citation type="submission" date="2018-11" db="EMBL/GenBank/DDBJ databases">
        <authorList>
            <consortium name="Pathogen Informatics"/>
        </authorList>
    </citation>
    <scope>NUCLEOTIDE SEQUENCE</scope>
</reference>
<keyword evidence="3" id="KW-1185">Reference proteome</keyword>
<accession>A0A3S5APE3</accession>
<dbReference type="Proteomes" id="UP000784294">
    <property type="component" value="Unassembled WGS sequence"/>
</dbReference>
<evidence type="ECO:0000313" key="3">
    <source>
        <dbReference type="Proteomes" id="UP000784294"/>
    </source>
</evidence>
<organism evidence="2 3">
    <name type="scientific">Protopolystoma xenopodis</name>
    <dbReference type="NCBI Taxonomy" id="117903"/>
    <lineage>
        <taxon>Eukaryota</taxon>
        <taxon>Metazoa</taxon>
        <taxon>Spiralia</taxon>
        <taxon>Lophotrochozoa</taxon>
        <taxon>Platyhelminthes</taxon>
        <taxon>Monogenea</taxon>
        <taxon>Polyopisthocotylea</taxon>
        <taxon>Polystomatidea</taxon>
        <taxon>Polystomatidae</taxon>
        <taxon>Protopolystoma</taxon>
    </lineage>
</organism>
<name>A0A3S5APE3_9PLAT</name>
<feature type="compositionally biased region" description="Basic and acidic residues" evidence="1">
    <location>
        <begin position="239"/>
        <end position="249"/>
    </location>
</feature>